<evidence type="ECO:0000313" key="2">
    <source>
        <dbReference type="EMBL" id="APZ95923.1"/>
    </source>
</evidence>
<dbReference type="GO" id="GO:0016757">
    <property type="term" value="F:glycosyltransferase activity"/>
    <property type="evidence" value="ECO:0007669"/>
    <property type="project" value="UniProtKB-ARBA"/>
</dbReference>
<dbReference type="RefSeq" id="WP_077027021.1">
    <property type="nucleotide sequence ID" value="NZ_CP017641.1"/>
</dbReference>
<dbReference type="SUPFAM" id="SSF53756">
    <property type="entry name" value="UDP-Glycosyltransferase/glycogen phosphorylase"/>
    <property type="match status" value="1"/>
</dbReference>
<evidence type="ECO:0000313" key="3">
    <source>
        <dbReference type="Proteomes" id="UP000187735"/>
    </source>
</evidence>
<dbReference type="InterPro" id="IPR028098">
    <property type="entry name" value="Glyco_trans_4-like_N"/>
</dbReference>
<accession>A0A1P8WPE9</accession>
<organism evidence="2 3">
    <name type="scientific">Fuerstiella marisgermanici</name>
    <dbReference type="NCBI Taxonomy" id="1891926"/>
    <lineage>
        <taxon>Bacteria</taxon>
        <taxon>Pseudomonadati</taxon>
        <taxon>Planctomycetota</taxon>
        <taxon>Planctomycetia</taxon>
        <taxon>Planctomycetales</taxon>
        <taxon>Planctomycetaceae</taxon>
        <taxon>Fuerstiella</taxon>
    </lineage>
</organism>
<dbReference type="Pfam" id="PF13439">
    <property type="entry name" value="Glyco_transf_4"/>
    <property type="match status" value="1"/>
</dbReference>
<dbReference type="STRING" id="1891926.Fuma_05586"/>
<reference evidence="2 3" key="1">
    <citation type="journal article" date="2016" name="Front. Microbiol.">
        <title>Fuerstia marisgermanicae gen. nov., sp. nov., an Unusual Member of the Phylum Planctomycetes from the German Wadden Sea.</title>
        <authorList>
            <person name="Kohn T."/>
            <person name="Heuer A."/>
            <person name="Jogler M."/>
            <person name="Vollmers J."/>
            <person name="Boedeker C."/>
            <person name="Bunk B."/>
            <person name="Rast P."/>
            <person name="Borchert D."/>
            <person name="Glockner I."/>
            <person name="Freese H.M."/>
            <person name="Klenk H.P."/>
            <person name="Overmann J."/>
            <person name="Kaster A.K."/>
            <person name="Rohde M."/>
            <person name="Wiegand S."/>
            <person name="Jogler C."/>
        </authorList>
    </citation>
    <scope>NUCLEOTIDE SEQUENCE [LARGE SCALE GENOMIC DNA]</scope>
    <source>
        <strain evidence="2 3">NH11</strain>
    </source>
</reference>
<keyword evidence="2" id="KW-0808">Transferase</keyword>
<dbReference type="OrthoDB" id="1220440at2"/>
<keyword evidence="3" id="KW-1185">Reference proteome</keyword>
<dbReference type="PANTHER" id="PTHR12526:SF637">
    <property type="entry name" value="GLYCOSYLTRANSFERASE EPSF-RELATED"/>
    <property type="match status" value="1"/>
</dbReference>
<dbReference type="PANTHER" id="PTHR12526">
    <property type="entry name" value="GLYCOSYLTRANSFERASE"/>
    <property type="match status" value="1"/>
</dbReference>
<sequence length="392" mass="43585">MTTPRILYIASSGIRDPLIVSQVIRYLKGLRKWIGACHLLTLERSSFAVGEEQQIREQLAERDICWSPLPSFSGKRSINLWREIYAGYRQAIALVRQHDLNIIHARSFIPGNIALRVARKTGAKFLYDMRGFWAEEKFAKGTIRWRWMQRQAQRMEDRIFHTADALVSLTDAGKQHLQNRGIQTPIEVIPCCTDTDLFAWDGRPKNGLKRMISVGSLGPGYLPSAVFGVYAAAQKLVPDVKLQLLTRTERSKVDAFARAAGCDPDGIQVTACSPEEVPGFLAQADVGLCMIEPSFAKTASSPTKLAEYFSCGLPAIGNCKDIGDMSEILLENRTGVDVAPLSDKGYSTAVANMLTLLEDESLSSRCCELAKKRFSLEYGVAAYARVYEQLHS</sequence>
<name>A0A1P8WPE9_9PLAN</name>
<evidence type="ECO:0000259" key="1">
    <source>
        <dbReference type="Pfam" id="PF13439"/>
    </source>
</evidence>
<dbReference type="Proteomes" id="UP000187735">
    <property type="component" value="Chromosome"/>
</dbReference>
<feature type="domain" description="Glycosyltransferase subfamily 4-like N-terminal" evidence="1">
    <location>
        <begin position="79"/>
        <end position="196"/>
    </location>
</feature>
<dbReference type="KEGG" id="fmr:Fuma_05586"/>
<dbReference type="EMBL" id="CP017641">
    <property type="protein sequence ID" value="APZ95923.1"/>
    <property type="molecule type" value="Genomic_DNA"/>
</dbReference>
<protein>
    <submittedName>
        <fullName evidence="2">PEP-CTERM/exosortase A-associated glycosyltransferase, family</fullName>
    </submittedName>
</protein>
<dbReference type="Gene3D" id="3.40.50.2000">
    <property type="entry name" value="Glycogen Phosphorylase B"/>
    <property type="match status" value="2"/>
</dbReference>
<dbReference type="Pfam" id="PF13692">
    <property type="entry name" value="Glyco_trans_1_4"/>
    <property type="match status" value="1"/>
</dbReference>
<dbReference type="AlphaFoldDB" id="A0A1P8WPE9"/>
<gene>
    <name evidence="2" type="ORF">Fuma_05586</name>
</gene>
<proteinExistence type="predicted"/>